<reference evidence="2 3" key="1">
    <citation type="submission" date="2023-07" db="EMBL/GenBank/DDBJ databases">
        <title>Genomic Encyclopedia of Type Strains, Phase IV (KMG-IV): sequencing the most valuable type-strain genomes for metagenomic binning, comparative biology and taxonomic classification.</title>
        <authorList>
            <person name="Goeker M."/>
        </authorList>
    </citation>
    <scope>NUCLEOTIDE SEQUENCE [LARGE SCALE GENOMIC DNA]</scope>
    <source>
        <strain evidence="2 3">DSM 19922</strain>
    </source>
</reference>
<evidence type="ECO:0000313" key="2">
    <source>
        <dbReference type="EMBL" id="MDQ0537370.1"/>
    </source>
</evidence>
<evidence type="ECO:0000259" key="1">
    <source>
        <dbReference type="Pfam" id="PF08708"/>
    </source>
</evidence>
<dbReference type="InterPro" id="IPR004322">
    <property type="entry name" value="Plasmid_replicase_bac"/>
</dbReference>
<feature type="domain" description="Primase C-terminal 1" evidence="1">
    <location>
        <begin position="196"/>
        <end position="261"/>
    </location>
</feature>
<organism evidence="2 3">
    <name type="scientific">Azospirillum picis</name>
    <dbReference type="NCBI Taxonomy" id="488438"/>
    <lineage>
        <taxon>Bacteria</taxon>
        <taxon>Pseudomonadati</taxon>
        <taxon>Pseudomonadota</taxon>
        <taxon>Alphaproteobacteria</taxon>
        <taxon>Rhodospirillales</taxon>
        <taxon>Azospirillaceae</taxon>
        <taxon>Azospirillum</taxon>
    </lineage>
</organism>
<dbReference type="EMBL" id="JAUSVU010000045">
    <property type="protein sequence ID" value="MDQ0537370.1"/>
    <property type="molecule type" value="Genomic_DNA"/>
</dbReference>
<sequence>MRKKDGACPPFRTRCPEIRPVVERFNKKLFAMPWCDNKGDASPYKRPKREAIKFERIQPNGPRWIHYLCVDIDRPYPCSEGVPNLTILEAMDFVLPPNLVVMNSQTGKAHWMYELARPVWEDPNKPQPKPVRFMKAAQSGLANNLHRIGADRSFTGFMVKNPFHPRHEVFSFREKPYDLWEFSENLDLTYAARPTEGNGRNTRLFEALGEWARRNRHTFDTRSALEAALLDEALDVNNGFPTALPFSEVRSVVRSVGKYVWERWDGRYRGVMNLDSTLPLVERQRLGQAHVCQMRRGRTQDRLISTYRSIYEEQGRCTQALVAERSGIGLRTTKKYWSEVLRVGLTSEDRQGLPCHDITNMVAVTAKVTQPGTGGVLVADSSGSEFASAVHPHSSFSGPMVLFPEDTQLHLFGRSLGGLRLYVKANPWVLVQSINDDERLAA</sequence>
<dbReference type="Proteomes" id="UP001244552">
    <property type="component" value="Unassembled WGS sequence"/>
</dbReference>
<protein>
    <recommendedName>
        <fullName evidence="1">Primase C-terminal 1 domain-containing protein</fullName>
    </recommendedName>
</protein>
<dbReference type="Pfam" id="PF03090">
    <property type="entry name" value="Replicase"/>
    <property type="match status" value="1"/>
</dbReference>
<dbReference type="InterPro" id="IPR014820">
    <property type="entry name" value="PriCT_1"/>
</dbReference>
<comment type="caution">
    <text evidence="2">The sequence shown here is derived from an EMBL/GenBank/DDBJ whole genome shotgun (WGS) entry which is preliminary data.</text>
</comment>
<dbReference type="Gene3D" id="1.10.340.50">
    <property type="match status" value="1"/>
</dbReference>
<gene>
    <name evidence="2" type="ORF">QO018_006274</name>
</gene>
<dbReference type="Pfam" id="PF08708">
    <property type="entry name" value="PriCT_1"/>
    <property type="match status" value="1"/>
</dbReference>
<name>A0ABU0MV71_9PROT</name>
<dbReference type="RefSeq" id="WP_209991155.1">
    <property type="nucleotide sequence ID" value="NZ_JAGINO010000042.1"/>
</dbReference>
<keyword evidence="3" id="KW-1185">Reference proteome</keyword>
<accession>A0ABU0MV71</accession>
<evidence type="ECO:0000313" key="3">
    <source>
        <dbReference type="Proteomes" id="UP001244552"/>
    </source>
</evidence>
<proteinExistence type="predicted"/>